<name>A0A8S3RXA5_MYTED</name>
<evidence type="ECO:0000313" key="3">
    <source>
        <dbReference type="Proteomes" id="UP000683360"/>
    </source>
</evidence>
<evidence type="ECO:0000256" key="1">
    <source>
        <dbReference type="SAM" id="MobiDB-lite"/>
    </source>
</evidence>
<dbReference type="EMBL" id="CAJPWZ010001405">
    <property type="protein sequence ID" value="CAG2214238.1"/>
    <property type="molecule type" value="Genomic_DNA"/>
</dbReference>
<gene>
    <name evidence="2" type="ORF">MEDL_28115</name>
</gene>
<dbReference type="AlphaFoldDB" id="A0A8S3RXA5"/>
<keyword evidence="3" id="KW-1185">Reference proteome</keyword>
<dbReference type="OrthoDB" id="6064567at2759"/>
<protein>
    <submittedName>
        <fullName evidence="2">Uncharacterized protein</fullName>
    </submittedName>
</protein>
<dbReference type="Proteomes" id="UP000683360">
    <property type="component" value="Unassembled WGS sequence"/>
</dbReference>
<proteinExistence type="predicted"/>
<accession>A0A8S3RXA5</accession>
<feature type="region of interest" description="Disordered" evidence="1">
    <location>
        <begin position="1"/>
        <end position="22"/>
    </location>
</feature>
<feature type="region of interest" description="Disordered" evidence="1">
    <location>
        <begin position="253"/>
        <end position="299"/>
    </location>
</feature>
<feature type="compositionally biased region" description="Basic and acidic residues" evidence="1">
    <location>
        <begin position="1"/>
        <end position="10"/>
    </location>
</feature>
<sequence length="417" mass="48625">MPKESVKELDTDSSSSNAEDAQHFRTIRRYTRNIRQKCLTDSVSEWKLKHSNKLNIYYQKKYLSTPVDVILKTGKVKELSYLQQKYIKVLQSYLHFDAVHKRNADKVPIHRFYDDYMKPELEKILRTVLARPPDGEKIHEESKENTSIVERVKFCVEDFIYELLIFLRRTLHPHSNVTEGMYSSFFRSFAAMCHLRPRNGDEYASCFKGLMGVDVSSKPDYRLCTRHMSNVEDKDPFTVVSVVKLEKSDMDDENELFRKRHKQSGNRCSSSSEDEPLRKKTKRSVKMESSSSMSSEDESRSLKSALELDLGSAVLGQHAGELLLDIPKMQYTTIKIPGMIVKDTKVYFTLLDMSGDHYYKLCKRMTLDKDRDVATIYYSKPLDILIEEERNILIESFMRLNNIDTELPHVIDKSEIF</sequence>
<reference evidence="2" key="1">
    <citation type="submission" date="2021-03" db="EMBL/GenBank/DDBJ databases">
        <authorList>
            <person name="Bekaert M."/>
        </authorList>
    </citation>
    <scope>NUCLEOTIDE SEQUENCE</scope>
</reference>
<organism evidence="2 3">
    <name type="scientific">Mytilus edulis</name>
    <name type="common">Blue mussel</name>
    <dbReference type="NCBI Taxonomy" id="6550"/>
    <lineage>
        <taxon>Eukaryota</taxon>
        <taxon>Metazoa</taxon>
        <taxon>Spiralia</taxon>
        <taxon>Lophotrochozoa</taxon>
        <taxon>Mollusca</taxon>
        <taxon>Bivalvia</taxon>
        <taxon>Autobranchia</taxon>
        <taxon>Pteriomorphia</taxon>
        <taxon>Mytilida</taxon>
        <taxon>Mytiloidea</taxon>
        <taxon>Mytilidae</taxon>
        <taxon>Mytilinae</taxon>
        <taxon>Mytilus</taxon>
    </lineage>
</organism>
<evidence type="ECO:0000313" key="2">
    <source>
        <dbReference type="EMBL" id="CAG2214238.1"/>
    </source>
</evidence>
<comment type="caution">
    <text evidence="2">The sequence shown here is derived from an EMBL/GenBank/DDBJ whole genome shotgun (WGS) entry which is preliminary data.</text>
</comment>